<gene>
    <name evidence="2" type="ORF">WRP3_015</name>
</gene>
<dbReference type="OrthoDB" id="27626at10239"/>
<dbReference type="RefSeq" id="YP_009147672.1">
    <property type="nucleotide sequence ID" value="NC_027341.1"/>
</dbReference>
<evidence type="ECO:0000313" key="2">
    <source>
        <dbReference type="EMBL" id="AIX12518.1"/>
    </source>
</evidence>
<accession>A0A0D3MTA6</accession>
<keyword evidence="1" id="KW-0812">Transmembrane</keyword>
<dbReference type="KEGG" id="vg:24722281"/>
<proteinExistence type="predicted"/>
<sequence>MFWILAILVIFMFYRPKEMILIFFTFAFFGFGYWIFSFISSEPVLTFSISIFVIWILSLLLGLINKTIEEDKNEDDT</sequence>
<evidence type="ECO:0000313" key="3">
    <source>
        <dbReference type="Proteomes" id="UP000032686"/>
    </source>
</evidence>
<dbReference type="GeneID" id="24722281"/>
<dbReference type="EMBL" id="KM677185">
    <property type="protein sequence ID" value="AIX12518.1"/>
    <property type="molecule type" value="Genomic_DNA"/>
</dbReference>
<keyword evidence="1" id="KW-1133">Transmembrane helix</keyword>
<feature type="transmembrane region" description="Helical" evidence="1">
    <location>
        <begin position="20"/>
        <end position="39"/>
    </location>
</feature>
<dbReference type="Proteomes" id="UP000032686">
    <property type="component" value="Segment"/>
</dbReference>
<keyword evidence="3" id="KW-1185">Reference proteome</keyword>
<name>A0A0D3MTA6_9CAUD</name>
<feature type="transmembrane region" description="Helical" evidence="1">
    <location>
        <begin position="45"/>
        <end position="64"/>
    </location>
</feature>
<organism evidence="2 3">
    <name type="scientific">Lactococcus phage WRP3</name>
    <dbReference type="NCBI Taxonomy" id="1560313"/>
    <lineage>
        <taxon>Viruses</taxon>
        <taxon>Duplodnaviria</taxon>
        <taxon>Heunggongvirae</taxon>
        <taxon>Uroviricota</taxon>
        <taxon>Caudoviricetes</taxon>
        <taxon>Audreyjarvisvirus</taxon>
        <taxon>Audreyjarvisvirus WRP3</taxon>
    </lineage>
</organism>
<protein>
    <submittedName>
        <fullName evidence="2">Uncharacterized protein</fullName>
    </submittedName>
</protein>
<evidence type="ECO:0000256" key="1">
    <source>
        <dbReference type="SAM" id="Phobius"/>
    </source>
</evidence>
<keyword evidence="1" id="KW-0472">Membrane</keyword>
<reference evidence="2 3" key="1">
    <citation type="journal article" date="2015" name="Appl. Environ. Microbiol.">
        <title>Lactococcal 949 group phages recognize a carbohydrate receptor on the host cell surface.</title>
        <authorList>
            <person name="Mahony J."/>
            <person name="Randazzo W."/>
            <person name="Neve H."/>
            <person name="Settanni L."/>
            <person name="van Sinderen D."/>
        </authorList>
    </citation>
    <scope>NUCLEOTIDE SEQUENCE [LARGE SCALE GENOMIC DNA]</scope>
    <source>
        <strain evidence="2">WRP3</strain>
    </source>
</reference>